<feature type="domain" description="Carrier" evidence="3">
    <location>
        <begin position="554"/>
        <end position="632"/>
    </location>
</feature>
<dbReference type="GO" id="GO:0031177">
    <property type="term" value="F:phosphopantetheine binding"/>
    <property type="evidence" value="ECO:0007669"/>
    <property type="project" value="InterPro"/>
</dbReference>
<evidence type="ECO:0000259" key="3">
    <source>
        <dbReference type="PROSITE" id="PS50075"/>
    </source>
</evidence>
<dbReference type="Gene3D" id="3.40.50.720">
    <property type="entry name" value="NAD(P)-binding Rossmann-like Domain"/>
    <property type="match status" value="1"/>
</dbReference>
<dbReference type="InterPro" id="IPR020845">
    <property type="entry name" value="AMP-binding_CS"/>
</dbReference>
<dbReference type="OrthoDB" id="429813at2759"/>
<dbReference type="PROSITE" id="PS00455">
    <property type="entry name" value="AMP_BINDING"/>
    <property type="match status" value="1"/>
</dbReference>
<accession>A0A9W9A596</accession>
<dbReference type="SUPFAM" id="SSF51735">
    <property type="entry name" value="NAD(P)-binding Rossmann-fold domains"/>
    <property type="match status" value="1"/>
</dbReference>
<dbReference type="SUPFAM" id="SSF56801">
    <property type="entry name" value="Acetyl-CoA synthetase-like"/>
    <property type="match status" value="1"/>
</dbReference>
<keyword evidence="1" id="KW-0596">Phosphopantetheine</keyword>
<dbReference type="InterPro" id="IPR051414">
    <property type="entry name" value="Adenylate-forming_Reductase"/>
</dbReference>
<dbReference type="Proteomes" id="UP001150266">
    <property type="component" value="Unassembled WGS sequence"/>
</dbReference>
<gene>
    <name evidence="4" type="ORF">J3R30DRAFT_3782048</name>
</gene>
<name>A0A9W9A596_9AGAR</name>
<dbReference type="Pfam" id="PF00501">
    <property type="entry name" value="AMP-binding"/>
    <property type="match status" value="1"/>
</dbReference>
<protein>
    <submittedName>
        <fullName evidence="4">L-aminoadipate-semialdehyde dehydrogenase</fullName>
    </submittedName>
</protein>
<dbReference type="InterPro" id="IPR013120">
    <property type="entry name" value="FAR_NAD-bd"/>
</dbReference>
<evidence type="ECO:0000313" key="5">
    <source>
        <dbReference type="Proteomes" id="UP001150266"/>
    </source>
</evidence>
<dbReference type="Gene3D" id="1.10.1200.10">
    <property type="entry name" value="ACP-like"/>
    <property type="match status" value="1"/>
</dbReference>
<dbReference type="InterPro" id="IPR020806">
    <property type="entry name" value="PKS_PP-bd"/>
</dbReference>
<dbReference type="SMART" id="SM00823">
    <property type="entry name" value="PKS_PP"/>
    <property type="match status" value="1"/>
</dbReference>
<reference evidence="4" key="1">
    <citation type="submission" date="2022-08" db="EMBL/GenBank/DDBJ databases">
        <title>A Global Phylogenomic Analysis of the Shiitake Genus Lentinula.</title>
        <authorList>
            <consortium name="DOE Joint Genome Institute"/>
            <person name="Sierra-Patev S."/>
            <person name="Min B."/>
            <person name="Naranjo-Ortiz M."/>
            <person name="Looney B."/>
            <person name="Konkel Z."/>
            <person name="Slot J.C."/>
            <person name="Sakamoto Y."/>
            <person name="Steenwyk J.L."/>
            <person name="Rokas A."/>
            <person name="Carro J."/>
            <person name="Camarero S."/>
            <person name="Ferreira P."/>
            <person name="Molpeceres G."/>
            <person name="Ruiz-Duenas F.J."/>
            <person name="Serrano A."/>
            <person name="Henrissat B."/>
            <person name="Drula E."/>
            <person name="Hughes K.W."/>
            <person name="Mata J.L."/>
            <person name="Ishikawa N.K."/>
            <person name="Vargas-Isla R."/>
            <person name="Ushijima S."/>
            <person name="Smith C.A."/>
            <person name="Ahrendt S."/>
            <person name="Andreopoulos W."/>
            <person name="He G."/>
            <person name="Labutti K."/>
            <person name="Lipzen A."/>
            <person name="Ng V."/>
            <person name="Riley R."/>
            <person name="Sandor L."/>
            <person name="Barry K."/>
            <person name="Martinez A.T."/>
            <person name="Xiao Y."/>
            <person name="Gibbons J.G."/>
            <person name="Terashima K."/>
            <person name="Grigoriev I.V."/>
            <person name="Hibbett D.S."/>
        </authorList>
    </citation>
    <scope>NUCLEOTIDE SEQUENCE</scope>
    <source>
        <strain evidence="4">JLM2183</strain>
    </source>
</reference>
<dbReference type="PROSITE" id="PS50075">
    <property type="entry name" value="CARRIER"/>
    <property type="match status" value="1"/>
</dbReference>
<sequence length="1053" mass="116904">MPPVVFEAKVRSTTELLNIRACEQPNDPAIYTGIPESDGSLKLRSLSYGDILRAVDRLAWYYSSLDITPKVAPGEIPPMRTIAVLVTSSIDEILLELALIKMGLSALLLSVNNSVAAVIHLTKITNSTHLIYSSKFVEEAKEAQMLLREQGVEIGIIQEMRIPLWVPQGVVNTPYQPFLPVLSPDQEISRTAIYLHSSGSTGLPKPLLITHRGLMARMALKQEKTVFSTLPVFHGYGHFVLVRCLHAGRPFTLFPPHLPLTSTNICAVHAQSPDTRQFFAVPHVIKLLGETEEGVRMLATFDVVSYGGAPLPDDIGTRLTDAGVNILSSYGISEAGVLMTSARDFSMDKKWNWVHPIAISKEYMVMEPQGNDIFECVLKDGFPATSVSNRPDGSFATKDLFQRHPEEKNQYRYIGRLDDTLVHTLGEKTNPVPMELCIRGNSPYVAEVIVFGSGKPTAGCLILPSDLAKDLSEFELMERIWPCIEQANAEAPTHSRLLPEMVGFLPYGTQVPVTPKMTILRPACYIQFKGIIEDIYSRFDAGHSNDEKLYLSKAELEDYLLHTIAKTLGSTKAPKLDKKVDLFAFGVDSLQAIRVRNTCQKELDLDDHILGQNVVYEYPSIERLADYLQSLRFGEGQSSSNDYEVKMSAMVDKWVTKLESYKLDADAKPKPKDARVVILTGATGSLGAHILHQLIQAPSVHKVICLSRARSHEESRERVKESLKLRKLPMPDGPKFDSYAANPNIPQLGLTNGEYTAMRAEVTDVIHNAWPVNFALSLESFDEHIGGSLNLMNLCLQSPYTKPAAFYFSSSVSCCQGSLDATCTEDYSSSPSTAAGTGYAQSKWVVEKLCQKAADITELSVGVLRISQMVGDSANGVWNETEGLFTLTYTSFHLQSYEAWSLMFKSADIVGALPTADENPSWLPVDYAGQAVAEIVLNADPPKSAVYHIVNPNTSASWNDILDGLNYAGMKFERVEPLRWVERLAQSNQDGEQNPAVKLLPFFRLKYGVEHRKPMVFLTEKTQNVALSIRCAPPITKDLIVKWIRHWKESKFM</sequence>
<dbReference type="Gene3D" id="3.40.50.12780">
    <property type="entry name" value="N-terminal domain of ligase-like"/>
    <property type="match status" value="1"/>
</dbReference>
<dbReference type="Pfam" id="PF00550">
    <property type="entry name" value="PP-binding"/>
    <property type="match status" value="1"/>
</dbReference>
<dbReference type="Pfam" id="PF07993">
    <property type="entry name" value="NAD_binding_4"/>
    <property type="match status" value="1"/>
</dbReference>
<keyword evidence="5" id="KW-1185">Reference proteome</keyword>
<proteinExistence type="predicted"/>
<dbReference type="InterPro" id="IPR000873">
    <property type="entry name" value="AMP-dep_synth/lig_dom"/>
</dbReference>
<dbReference type="AlphaFoldDB" id="A0A9W9A596"/>
<dbReference type="PANTHER" id="PTHR43439:SF2">
    <property type="entry name" value="ENZYME, PUTATIVE (JCVI)-RELATED"/>
    <property type="match status" value="1"/>
</dbReference>
<evidence type="ECO:0000313" key="4">
    <source>
        <dbReference type="EMBL" id="KAJ4473884.1"/>
    </source>
</evidence>
<dbReference type="SUPFAM" id="SSF47336">
    <property type="entry name" value="ACP-like"/>
    <property type="match status" value="1"/>
</dbReference>
<organism evidence="4 5">
    <name type="scientific">Lentinula aciculospora</name>
    <dbReference type="NCBI Taxonomy" id="153920"/>
    <lineage>
        <taxon>Eukaryota</taxon>
        <taxon>Fungi</taxon>
        <taxon>Dikarya</taxon>
        <taxon>Basidiomycota</taxon>
        <taxon>Agaricomycotina</taxon>
        <taxon>Agaricomycetes</taxon>
        <taxon>Agaricomycetidae</taxon>
        <taxon>Agaricales</taxon>
        <taxon>Marasmiineae</taxon>
        <taxon>Omphalotaceae</taxon>
        <taxon>Lentinula</taxon>
    </lineage>
</organism>
<dbReference type="PANTHER" id="PTHR43439">
    <property type="entry name" value="PHENYLACETATE-COENZYME A LIGASE"/>
    <property type="match status" value="1"/>
</dbReference>
<dbReference type="EMBL" id="JAOTPV010000017">
    <property type="protein sequence ID" value="KAJ4473884.1"/>
    <property type="molecule type" value="Genomic_DNA"/>
</dbReference>
<evidence type="ECO:0000256" key="2">
    <source>
        <dbReference type="ARBA" id="ARBA00022553"/>
    </source>
</evidence>
<dbReference type="Pfam" id="PF23562">
    <property type="entry name" value="AMP-binding_C_3"/>
    <property type="match status" value="1"/>
</dbReference>
<keyword evidence="2" id="KW-0597">Phosphoprotein</keyword>
<dbReference type="InterPro" id="IPR036736">
    <property type="entry name" value="ACP-like_sf"/>
</dbReference>
<evidence type="ECO:0000256" key="1">
    <source>
        <dbReference type="ARBA" id="ARBA00022450"/>
    </source>
</evidence>
<dbReference type="InterPro" id="IPR042099">
    <property type="entry name" value="ANL_N_sf"/>
</dbReference>
<comment type="caution">
    <text evidence="4">The sequence shown here is derived from an EMBL/GenBank/DDBJ whole genome shotgun (WGS) entry which is preliminary data.</text>
</comment>
<dbReference type="InterPro" id="IPR009081">
    <property type="entry name" value="PP-bd_ACP"/>
</dbReference>
<dbReference type="InterPro" id="IPR036291">
    <property type="entry name" value="NAD(P)-bd_dom_sf"/>
</dbReference>